<keyword evidence="15" id="KW-1185">Reference proteome</keyword>
<dbReference type="PANTHER" id="PTHR10036">
    <property type="entry name" value="CD59 GLYCOPROTEIN"/>
    <property type="match status" value="1"/>
</dbReference>
<dbReference type="PROSITE" id="PS00983">
    <property type="entry name" value="LY6_UPAR"/>
    <property type="match status" value="1"/>
</dbReference>
<reference evidence="16" key="1">
    <citation type="submission" date="2025-08" db="UniProtKB">
        <authorList>
            <consortium name="RefSeq"/>
        </authorList>
    </citation>
    <scope>IDENTIFICATION</scope>
</reference>
<evidence type="ECO:0000256" key="12">
    <source>
        <dbReference type="ARBA" id="ARBA00031867"/>
    </source>
</evidence>
<dbReference type="Proteomes" id="UP000694923">
    <property type="component" value="Unplaced"/>
</dbReference>
<evidence type="ECO:0000256" key="13">
    <source>
        <dbReference type="SAM" id="SignalP"/>
    </source>
</evidence>
<evidence type="ECO:0000256" key="1">
    <source>
        <dbReference type="ARBA" id="ARBA00004609"/>
    </source>
</evidence>
<dbReference type="RefSeq" id="XP_008586226.1">
    <property type="nucleotide sequence ID" value="XM_008588004.1"/>
</dbReference>
<dbReference type="InterPro" id="IPR056949">
    <property type="entry name" value="CD59"/>
</dbReference>
<organism evidence="15 16">
    <name type="scientific">Galeopterus variegatus</name>
    <name type="common">Malayan flying lemur</name>
    <name type="synonym">Cynocephalus variegatus</name>
    <dbReference type="NCBI Taxonomy" id="482537"/>
    <lineage>
        <taxon>Eukaryota</taxon>
        <taxon>Metazoa</taxon>
        <taxon>Chordata</taxon>
        <taxon>Craniata</taxon>
        <taxon>Vertebrata</taxon>
        <taxon>Euteleostomi</taxon>
        <taxon>Mammalia</taxon>
        <taxon>Eutheria</taxon>
        <taxon>Euarchontoglires</taxon>
        <taxon>Dermoptera</taxon>
        <taxon>Cynocephalidae</taxon>
        <taxon>Galeopterus</taxon>
    </lineage>
</organism>
<evidence type="ECO:0000313" key="15">
    <source>
        <dbReference type="Proteomes" id="UP000694923"/>
    </source>
</evidence>
<comment type="subcellular location">
    <subcellularLocation>
        <location evidence="1">Cell membrane</location>
        <topology evidence="1">Lipid-anchor</topology>
        <topology evidence="1">GPI-anchor</topology>
    </subcellularLocation>
</comment>
<evidence type="ECO:0000313" key="16">
    <source>
        <dbReference type="RefSeq" id="XP_008586226.1"/>
    </source>
</evidence>
<evidence type="ECO:0000256" key="6">
    <source>
        <dbReference type="ARBA" id="ARBA00023136"/>
    </source>
</evidence>
<evidence type="ECO:0000256" key="9">
    <source>
        <dbReference type="ARBA" id="ARBA00023288"/>
    </source>
</evidence>
<protein>
    <recommendedName>
        <fullName evidence="3">CD59 glycoprotein</fullName>
    </recommendedName>
    <alternativeName>
        <fullName evidence="11">MAC-inhibitory protein</fullName>
    </alternativeName>
    <alternativeName>
        <fullName evidence="12">Membrane attack complex inhibition factor</fullName>
    </alternativeName>
    <alternativeName>
        <fullName evidence="10">Protectin</fullName>
    </alternativeName>
</protein>
<keyword evidence="6" id="KW-0472">Membrane</keyword>
<evidence type="ECO:0000256" key="4">
    <source>
        <dbReference type="ARBA" id="ARBA00022622"/>
    </source>
</evidence>
<dbReference type="Pfam" id="PF25152">
    <property type="entry name" value="CD59"/>
    <property type="match status" value="1"/>
</dbReference>
<feature type="chain" id="PRO_5046843906" description="CD59 glycoprotein" evidence="13">
    <location>
        <begin position="26"/>
        <end position="131"/>
    </location>
</feature>
<evidence type="ECO:0000256" key="7">
    <source>
        <dbReference type="ARBA" id="ARBA00023157"/>
    </source>
</evidence>
<keyword evidence="7" id="KW-1015">Disulfide bond</keyword>
<sequence length="131" mass="14279">MGSRGSSVQLVLQLVLVVLCNLGNSLQCYSCVDPVSTCTSKTTCSPNFDACLLAKSEPRKYYQCWKLADCTFDRVSRILGDNKIQYNCCQQDLCNKEASENESGIGNGGTTLSEKTVLLVVPFLAAAWSHL</sequence>
<evidence type="ECO:0000256" key="8">
    <source>
        <dbReference type="ARBA" id="ARBA00023180"/>
    </source>
</evidence>
<feature type="domain" description="UPAR/Ly6" evidence="14">
    <location>
        <begin position="26"/>
        <end position="108"/>
    </location>
</feature>
<keyword evidence="9" id="KW-0449">Lipoprotein</keyword>
<dbReference type="InterPro" id="IPR045860">
    <property type="entry name" value="Snake_toxin-like_sf"/>
</dbReference>
<dbReference type="SUPFAM" id="SSF57302">
    <property type="entry name" value="Snake toxin-like"/>
    <property type="match status" value="1"/>
</dbReference>
<dbReference type="Gene3D" id="2.10.60.10">
    <property type="entry name" value="CD59"/>
    <property type="match status" value="1"/>
</dbReference>
<keyword evidence="5 13" id="KW-0732">Signal</keyword>
<dbReference type="InterPro" id="IPR016054">
    <property type="entry name" value="LY6_UPA_recep-like"/>
</dbReference>
<evidence type="ECO:0000256" key="3">
    <source>
        <dbReference type="ARBA" id="ARBA00015038"/>
    </source>
</evidence>
<evidence type="ECO:0000256" key="10">
    <source>
        <dbReference type="ARBA" id="ARBA00029920"/>
    </source>
</evidence>
<comment type="subunit">
    <text evidence="2">Interacts with T-cell surface antigen CD2.</text>
</comment>
<proteinExistence type="predicted"/>
<dbReference type="CDD" id="cd23554">
    <property type="entry name" value="TFP_LU_ECD_CD59"/>
    <property type="match status" value="1"/>
</dbReference>
<accession>A0ABM0S035</accession>
<keyword evidence="4" id="KW-0336">GPI-anchor</keyword>
<dbReference type="InterPro" id="IPR018363">
    <property type="entry name" value="CD59_antigen_CS"/>
</dbReference>
<dbReference type="SMART" id="SM00134">
    <property type="entry name" value="LU"/>
    <property type="match status" value="1"/>
</dbReference>
<evidence type="ECO:0000256" key="5">
    <source>
        <dbReference type="ARBA" id="ARBA00022729"/>
    </source>
</evidence>
<keyword evidence="8" id="KW-0325">Glycoprotein</keyword>
<evidence type="ECO:0000256" key="2">
    <source>
        <dbReference type="ARBA" id="ARBA00011481"/>
    </source>
</evidence>
<feature type="signal peptide" evidence="13">
    <location>
        <begin position="1"/>
        <end position="25"/>
    </location>
</feature>
<name>A0ABM0S035_GALVR</name>
<gene>
    <name evidence="16" type="primary">CD59</name>
</gene>
<dbReference type="GeneID" id="103603475"/>
<dbReference type="PANTHER" id="PTHR10036:SF24">
    <property type="entry name" value="CD59 GLYCOPROTEIN"/>
    <property type="match status" value="1"/>
</dbReference>
<evidence type="ECO:0000256" key="11">
    <source>
        <dbReference type="ARBA" id="ARBA00031590"/>
    </source>
</evidence>
<evidence type="ECO:0000259" key="14">
    <source>
        <dbReference type="SMART" id="SM00134"/>
    </source>
</evidence>